<gene>
    <name evidence="3" type="ORF">M6B38_139990</name>
</gene>
<dbReference type="AlphaFoldDB" id="A0AAX6FEP1"/>
<dbReference type="EMBL" id="JANAVB010029815">
    <property type="protein sequence ID" value="KAJ6814415.1"/>
    <property type="molecule type" value="Genomic_DNA"/>
</dbReference>
<evidence type="ECO:0000259" key="2">
    <source>
        <dbReference type="Pfam" id="PF10512"/>
    </source>
</evidence>
<dbReference type="InterPro" id="IPR046466">
    <property type="entry name" value="Borealin_C"/>
</dbReference>
<evidence type="ECO:0000256" key="1">
    <source>
        <dbReference type="SAM" id="MobiDB-lite"/>
    </source>
</evidence>
<organism evidence="3 4">
    <name type="scientific">Iris pallida</name>
    <name type="common">Sweet iris</name>
    <dbReference type="NCBI Taxonomy" id="29817"/>
    <lineage>
        <taxon>Eukaryota</taxon>
        <taxon>Viridiplantae</taxon>
        <taxon>Streptophyta</taxon>
        <taxon>Embryophyta</taxon>
        <taxon>Tracheophyta</taxon>
        <taxon>Spermatophyta</taxon>
        <taxon>Magnoliopsida</taxon>
        <taxon>Liliopsida</taxon>
        <taxon>Asparagales</taxon>
        <taxon>Iridaceae</taxon>
        <taxon>Iridoideae</taxon>
        <taxon>Irideae</taxon>
        <taxon>Iris</taxon>
    </lineage>
</organism>
<proteinExistence type="predicted"/>
<feature type="compositionally biased region" description="Basic residues" evidence="1">
    <location>
        <begin position="1"/>
        <end position="11"/>
    </location>
</feature>
<feature type="region of interest" description="Disordered" evidence="1">
    <location>
        <begin position="1"/>
        <end position="32"/>
    </location>
</feature>
<dbReference type="Pfam" id="PF10512">
    <property type="entry name" value="Borealin"/>
    <property type="match status" value="1"/>
</dbReference>
<sequence>MAKRGRKKTAGKTKTTDPQNNADEDRHRAFSNQEVERRVAAIRAIQAAETESLLSRVRLLRSYFDDEQLKAPILEFFQQNMPNISLVENEKYKWVYELKWNDKENGGLARGDSLQLSVKSATKNLFEAANLQIPPDFGLEAASETQMMGTKDAFLTPGVTGNRLSVGMTPKTLRVPKNGEMLLSVRGSPLGVYKEENLEAIHESGDGSREGASQ</sequence>
<feature type="compositionally biased region" description="Basic and acidic residues" evidence="1">
    <location>
        <begin position="23"/>
        <end position="32"/>
    </location>
</feature>
<keyword evidence="4" id="KW-1185">Reference proteome</keyword>
<evidence type="ECO:0000313" key="4">
    <source>
        <dbReference type="Proteomes" id="UP001140949"/>
    </source>
</evidence>
<reference evidence="3" key="2">
    <citation type="submission" date="2023-04" db="EMBL/GenBank/DDBJ databases">
        <authorList>
            <person name="Bruccoleri R.E."/>
            <person name="Oakeley E.J."/>
            <person name="Faust A.-M."/>
            <person name="Dessus-Babus S."/>
            <person name="Altorfer M."/>
            <person name="Burckhardt D."/>
            <person name="Oertli M."/>
            <person name="Naumann U."/>
            <person name="Petersen F."/>
            <person name="Wong J."/>
        </authorList>
    </citation>
    <scope>NUCLEOTIDE SEQUENCE</scope>
    <source>
        <strain evidence="3">GSM-AAB239-AS_SAM_17_03QT</strain>
        <tissue evidence="3">Leaf</tissue>
    </source>
</reference>
<evidence type="ECO:0000313" key="3">
    <source>
        <dbReference type="EMBL" id="KAJ6814415.1"/>
    </source>
</evidence>
<feature type="domain" description="Borealin C-terminal" evidence="2">
    <location>
        <begin position="166"/>
        <end position="193"/>
    </location>
</feature>
<comment type="caution">
    <text evidence="3">The sequence shown here is derived from an EMBL/GenBank/DDBJ whole genome shotgun (WGS) entry which is preliminary data.</text>
</comment>
<reference evidence="3" key="1">
    <citation type="journal article" date="2023" name="GigaByte">
        <title>Genome assembly of the bearded iris, Iris pallida Lam.</title>
        <authorList>
            <person name="Bruccoleri R.E."/>
            <person name="Oakeley E.J."/>
            <person name="Faust A.M.E."/>
            <person name="Altorfer M."/>
            <person name="Dessus-Babus S."/>
            <person name="Burckhardt D."/>
            <person name="Oertli M."/>
            <person name="Naumann U."/>
            <person name="Petersen F."/>
            <person name="Wong J."/>
        </authorList>
    </citation>
    <scope>NUCLEOTIDE SEQUENCE</scope>
    <source>
        <strain evidence="3">GSM-AAB239-AS_SAM_17_03QT</strain>
    </source>
</reference>
<dbReference type="Proteomes" id="UP001140949">
    <property type="component" value="Unassembled WGS sequence"/>
</dbReference>
<dbReference type="PANTHER" id="PTHR37248">
    <property type="entry name" value="TRANSLATION INITIATION FACTOR"/>
    <property type="match status" value="1"/>
</dbReference>
<accession>A0AAX6FEP1</accession>
<name>A0AAX6FEP1_IRIPA</name>
<protein>
    <recommendedName>
        <fullName evidence="2">Borealin C-terminal domain-containing protein</fullName>
    </recommendedName>
</protein>
<dbReference type="PANTHER" id="PTHR37248:SF1">
    <property type="entry name" value="TRANSLATION INITIATION FACTOR"/>
    <property type="match status" value="1"/>
</dbReference>